<sequence length="839" mass="91857">MSNYSYRILTKPARLRIEAGTDKAGGQAREIGGSGSGSGSTGSGSAPGASANSFVAGDRIQIDANKSVIKISHEEAKEENKDSQTLNEKGYFVKCLHLDKQGHIVKVETEEIAGTFDDRYLRKDKPDETNFKITFLQGADFGHFVEGFLGSGGRIDENGNCWFGGMRLRDFLEVPELRFNRIDVVSGELWNSIAFGLIEDVDTANRIVTLKLEEGERSGLHVNDFCRGLFHNLTGNETTAGVDACGFDKLPGFSTSYFMPVQILDNKRFKYNLKPGTTVHPCKAMKFAVYGNATDKARQSSAYHTRNYVRYLCDVDTWEIKPQHIGVQMGDLSGLVIDGENLGRKSIYLDNVYFGKNILQTPGLKESLKGKDAYTVGLDRYSQAYNSANGGVNQITFTAFASKGGQPLAFSTVSGEGKFTLSVKSVSGCTVAQAGASVRFTSFSSTSTGTVVVTVNCEGLVSYQLSFVATRVADGSPGDPGKKGDVVRSVYRRSASQPGYPQGNPPFGWQFDPFAGTNPLWMSQATFNAAGEVVTSWSYPVRITGDAGLPGTNGTPGPMPSMRGTWDSNKTYNGSSFFVDVVMYNNRYYRAKPNAGVFSGVHPSNPNKWELLNSFENVATKLLIAEEANIAGWLFNKNYILSQNRNVGMDGSADNKPRFWAGSGYAGRDNAPFRVYENGTIVAKEGQIGGFMIREESLTNTSGHKVNGAWTGLQLSPWGFIHLSDSNNNRSAMMTHYSSPVTQNALLTLRVSREDDGVPAEFFNCFYSASGSLRGFCVTAQNLGDASWYRRICITASHMPHRNQAVRLPKWSNSDINDPEFYEVLWDRRSGTFVIGNIR</sequence>
<reference evidence="2 3" key="1">
    <citation type="submission" date="2018-11" db="EMBL/GenBank/DDBJ databases">
        <title>Genomes From Bacteria Associated with the Canine Oral Cavity: a Test Case for Automated Genome-Based Taxonomic Assignment.</title>
        <authorList>
            <person name="Coil D.A."/>
            <person name="Jospin G."/>
            <person name="Darling A.E."/>
            <person name="Wallis C."/>
            <person name="Davis I.J."/>
            <person name="Harris S."/>
            <person name="Eisen J.A."/>
            <person name="Holcombe L.J."/>
            <person name="O'Flynn C."/>
        </authorList>
    </citation>
    <scope>NUCLEOTIDE SEQUENCE [LARGE SCALE GENOMIC DNA]</scope>
    <source>
        <strain evidence="2 3">OH1426_COT-023</strain>
    </source>
</reference>
<evidence type="ECO:0000313" key="2">
    <source>
        <dbReference type="EMBL" id="RRD75256.1"/>
    </source>
</evidence>
<gene>
    <name evidence="2" type="ORF">EII41_07020</name>
</gene>
<dbReference type="AlphaFoldDB" id="A0A3P1YZJ0"/>
<dbReference type="EMBL" id="RQYN01000021">
    <property type="protein sequence ID" value="RRD75256.1"/>
    <property type="molecule type" value="Genomic_DNA"/>
</dbReference>
<dbReference type="Proteomes" id="UP000279860">
    <property type="component" value="Unassembled WGS sequence"/>
</dbReference>
<feature type="region of interest" description="Disordered" evidence="1">
    <location>
        <begin position="21"/>
        <end position="50"/>
    </location>
</feature>
<organism evidence="2 3">
    <name type="scientific">Tannerella forsythia</name>
    <name type="common">Bacteroides forsythus</name>
    <dbReference type="NCBI Taxonomy" id="28112"/>
    <lineage>
        <taxon>Bacteria</taxon>
        <taxon>Pseudomonadati</taxon>
        <taxon>Bacteroidota</taxon>
        <taxon>Bacteroidia</taxon>
        <taxon>Bacteroidales</taxon>
        <taxon>Tannerellaceae</taxon>
        <taxon>Tannerella</taxon>
    </lineage>
</organism>
<feature type="compositionally biased region" description="Gly residues" evidence="1">
    <location>
        <begin position="32"/>
        <end position="42"/>
    </location>
</feature>
<dbReference type="CDD" id="cd12215">
    <property type="entry name" value="ChiC_BD"/>
    <property type="match status" value="1"/>
</dbReference>
<name>A0A3P1YZJ0_TANFO</name>
<evidence type="ECO:0000313" key="3">
    <source>
        <dbReference type="Proteomes" id="UP000279860"/>
    </source>
</evidence>
<proteinExistence type="predicted"/>
<dbReference type="RefSeq" id="WP_124790005.1">
    <property type="nucleotide sequence ID" value="NZ_RQYN01000021.1"/>
</dbReference>
<comment type="caution">
    <text evidence="2">The sequence shown here is derived from an EMBL/GenBank/DDBJ whole genome shotgun (WGS) entry which is preliminary data.</text>
</comment>
<accession>A0A3P1YZJ0</accession>
<evidence type="ECO:0000256" key="1">
    <source>
        <dbReference type="SAM" id="MobiDB-lite"/>
    </source>
</evidence>
<protein>
    <submittedName>
        <fullName evidence="2">Uncharacterized protein</fullName>
    </submittedName>
</protein>